<keyword evidence="2" id="KW-0732">Signal</keyword>
<dbReference type="AlphaFoldDB" id="A0A518FPS3"/>
<dbReference type="PROSITE" id="PS51257">
    <property type="entry name" value="PROKAR_LIPOPROTEIN"/>
    <property type="match status" value="1"/>
</dbReference>
<evidence type="ECO:0000256" key="1">
    <source>
        <dbReference type="SAM" id="MobiDB-lite"/>
    </source>
</evidence>
<evidence type="ECO:0000313" key="3">
    <source>
        <dbReference type="EMBL" id="QDV18346.1"/>
    </source>
</evidence>
<feature type="region of interest" description="Disordered" evidence="1">
    <location>
        <begin position="28"/>
        <end position="50"/>
    </location>
</feature>
<dbReference type="Pfam" id="PF12869">
    <property type="entry name" value="tRNA_anti-like"/>
    <property type="match status" value="2"/>
</dbReference>
<evidence type="ECO:0000256" key="2">
    <source>
        <dbReference type="SAM" id="SignalP"/>
    </source>
</evidence>
<evidence type="ECO:0000313" key="4">
    <source>
        <dbReference type="Proteomes" id="UP000320839"/>
    </source>
</evidence>
<dbReference type="OrthoDB" id="292090at2"/>
<dbReference type="EMBL" id="CP036317">
    <property type="protein sequence ID" value="QDV18346.1"/>
    <property type="molecule type" value="Genomic_DNA"/>
</dbReference>
<name>A0A518FPS3_9PLAN</name>
<accession>A0A518FPS3</accession>
<organism evidence="3 4">
    <name type="scientific">Gimesia panareensis</name>
    <dbReference type="NCBI Taxonomy" id="2527978"/>
    <lineage>
        <taxon>Bacteria</taxon>
        <taxon>Pseudomonadati</taxon>
        <taxon>Planctomycetota</taxon>
        <taxon>Planctomycetia</taxon>
        <taxon>Planctomycetales</taxon>
        <taxon>Planctomycetaceae</taxon>
        <taxon>Gimesia</taxon>
    </lineage>
</organism>
<feature type="signal peptide" evidence="2">
    <location>
        <begin position="1"/>
        <end position="21"/>
    </location>
</feature>
<dbReference type="Proteomes" id="UP000320839">
    <property type="component" value="Chromosome"/>
</dbReference>
<dbReference type="RefSeq" id="WP_145456598.1">
    <property type="nucleotide sequence ID" value="NZ_CP036317.1"/>
</dbReference>
<feature type="chain" id="PRO_5022210313" evidence="2">
    <location>
        <begin position="22"/>
        <end position="393"/>
    </location>
</feature>
<sequence length="393" mass="44719" precursor="true">MLRFRCKLMSGFLIICILVLAGCNSDSPNPAPEANPPAAKTEPQNGIDNKKTIPEKYSLTATEYFDAYQQDKEAARKKFEGQQIRLTGKVKKLQRTFLGSPLIKLYGTDDPKLMQDQFSNEVSIHFPLKSVVSPWTHIGLDQEITVEGIGDDSPAALDDCHITEVKGAFKPDYLAAEELLKEFTTDPDATDKKWEYRWLYLTGTIKSVDVNRNQVELGTKQKRTALLKTDDKFDLQHLKPGQKIEILGHYSGLRDQKEVPEIDDFLLIAPQRPKANIDPTKMVDGIPHFTAERLAEAFQSDPRRFLKRFNEGNTKFRVEGTIDKIESDRSGWLVHMKNDRKHEINFLFQVLLKEEEEALKVGNKVTIRGSLFIVFNYVDSDESLPFIGCQVVK</sequence>
<protein>
    <submittedName>
        <fullName evidence="3">tRNA_anti-like protein</fullName>
    </submittedName>
</protein>
<reference evidence="3 4" key="1">
    <citation type="submission" date="2019-02" db="EMBL/GenBank/DDBJ databases">
        <title>Deep-cultivation of Planctomycetes and their phenomic and genomic characterization uncovers novel biology.</title>
        <authorList>
            <person name="Wiegand S."/>
            <person name="Jogler M."/>
            <person name="Boedeker C."/>
            <person name="Pinto D."/>
            <person name="Vollmers J."/>
            <person name="Rivas-Marin E."/>
            <person name="Kohn T."/>
            <person name="Peeters S.H."/>
            <person name="Heuer A."/>
            <person name="Rast P."/>
            <person name="Oberbeckmann S."/>
            <person name="Bunk B."/>
            <person name="Jeske O."/>
            <person name="Meyerdierks A."/>
            <person name="Storesund J.E."/>
            <person name="Kallscheuer N."/>
            <person name="Luecker S."/>
            <person name="Lage O.M."/>
            <person name="Pohl T."/>
            <person name="Merkel B.J."/>
            <person name="Hornburger P."/>
            <person name="Mueller R.-W."/>
            <person name="Bruemmer F."/>
            <person name="Labrenz M."/>
            <person name="Spormann A.M."/>
            <person name="Op den Camp H."/>
            <person name="Overmann J."/>
            <person name="Amann R."/>
            <person name="Jetten M.S.M."/>
            <person name="Mascher T."/>
            <person name="Medema M.H."/>
            <person name="Devos D.P."/>
            <person name="Kaster A.-K."/>
            <person name="Ovreas L."/>
            <person name="Rohde M."/>
            <person name="Galperin M.Y."/>
            <person name="Jogler C."/>
        </authorList>
    </citation>
    <scope>NUCLEOTIDE SEQUENCE [LARGE SCALE GENOMIC DNA]</scope>
    <source>
        <strain evidence="3 4">Pan153</strain>
    </source>
</reference>
<gene>
    <name evidence="3" type="ORF">Pan153_30030</name>
</gene>
<proteinExistence type="predicted"/>
<dbReference type="InterPro" id="IPR024422">
    <property type="entry name" value="Protein_unknown_function_OB"/>
</dbReference>